<proteinExistence type="predicted"/>
<dbReference type="InterPro" id="IPR052920">
    <property type="entry name" value="DNA-binding_regulatory"/>
</dbReference>
<keyword evidence="4" id="KW-1185">Reference proteome</keyword>
<accession>A0A812SJD3</accession>
<organism evidence="3 4">
    <name type="scientific">Symbiodinium pilosum</name>
    <name type="common">Dinoflagellate</name>
    <dbReference type="NCBI Taxonomy" id="2952"/>
    <lineage>
        <taxon>Eukaryota</taxon>
        <taxon>Sar</taxon>
        <taxon>Alveolata</taxon>
        <taxon>Dinophyceae</taxon>
        <taxon>Suessiales</taxon>
        <taxon>Symbiodiniaceae</taxon>
        <taxon>Symbiodinium</taxon>
    </lineage>
</organism>
<feature type="domain" description="Serine aminopeptidase S33" evidence="2">
    <location>
        <begin position="30"/>
        <end position="135"/>
    </location>
</feature>
<name>A0A812SJD3_SYMPI</name>
<evidence type="ECO:0000256" key="1">
    <source>
        <dbReference type="SAM" id="MobiDB-lite"/>
    </source>
</evidence>
<feature type="region of interest" description="Disordered" evidence="1">
    <location>
        <begin position="266"/>
        <end position="301"/>
    </location>
</feature>
<evidence type="ECO:0000259" key="2">
    <source>
        <dbReference type="Pfam" id="PF12146"/>
    </source>
</evidence>
<sequence>DFHLKNARGMRLACSMFGSYPKKPMSAMPCVIYLHGNCSSRSEALDVLQAVLAKDLRLCCLDLSGSGHSEGEFISLGHFEQFDLQVLIQHLRNAGVRLFGLWGRSMGAVTAILRAAEDPSIGALILDSPFSHLPQVAQELVQSQIGLPDFLVSMALSHVRTAIQERAYFDIQELQPIRSAPQARSPALFAVAEDDDFVLPHHTHDLHRVWGAEAKLVTFTGGHNGSRPRWYLEQAADFLATRLVETLPTAVSPGPIFKEAKEPAPTLHVEDPLPPPPPPPPPLNDGDAEAEEAEGRKYQGPVQDPVLQQLREMGFSQDIAQEAAQRFESAEVLTSVG</sequence>
<feature type="non-terminal residue" evidence="3">
    <location>
        <position position="1"/>
    </location>
</feature>
<dbReference type="InterPro" id="IPR022742">
    <property type="entry name" value="Hydrolase_4"/>
</dbReference>
<dbReference type="InterPro" id="IPR029058">
    <property type="entry name" value="AB_hydrolase_fold"/>
</dbReference>
<dbReference type="AlphaFoldDB" id="A0A812SJD3"/>
<dbReference type="Gene3D" id="3.40.50.1820">
    <property type="entry name" value="alpha/beta hydrolase"/>
    <property type="match status" value="1"/>
</dbReference>
<dbReference type="SUPFAM" id="SSF53474">
    <property type="entry name" value="alpha/beta-Hydrolases"/>
    <property type="match status" value="1"/>
</dbReference>
<feature type="compositionally biased region" description="Pro residues" evidence="1">
    <location>
        <begin position="272"/>
        <end position="283"/>
    </location>
</feature>
<protein>
    <submittedName>
        <fullName evidence="3">YqkD protein</fullName>
    </submittedName>
</protein>
<dbReference type="Pfam" id="PF12146">
    <property type="entry name" value="Hydrolase_4"/>
    <property type="match status" value="1"/>
</dbReference>
<reference evidence="3" key="1">
    <citation type="submission" date="2021-02" db="EMBL/GenBank/DDBJ databases">
        <authorList>
            <person name="Dougan E. K."/>
            <person name="Rhodes N."/>
            <person name="Thang M."/>
            <person name="Chan C."/>
        </authorList>
    </citation>
    <scope>NUCLEOTIDE SEQUENCE</scope>
</reference>
<dbReference type="PANTHER" id="PTHR43358:SF4">
    <property type="entry name" value="ALPHA_BETA HYDROLASE FOLD-1 DOMAIN-CONTAINING PROTEIN"/>
    <property type="match status" value="1"/>
</dbReference>
<gene>
    <name evidence="3" type="primary">yqkD</name>
    <name evidence="3" type="ORF">SPIL2461_LOCUS12322</name>
</gene>
<dbReference type="EMBL" id="CAJNIZ010025269">
    <property type="protein sequence ID" value="CAE7482370.1"/>
    <property type="molecule type" value="Genomic_DNA"/>
</dbReference>
<evidence type="ECO:0000313" key="4">
    <source>
        <dbReference type="Proteomes" id="UP000649617"/>
    </source>
</evidence>
<comment type="caution">
    <text evidence="3">The sequence shown here is derived from an EMBL/GenBank/DDBJ whole genome shotgun (WGS) entry which is preliminary data.</text>
</comment>
<dbReference type="Proteomes" id="UP000649617">
    <property type="component" value="Unassembled WGS sequence"/>
</dbReference>
<dbReference type="PANTHER" id="PTHR43358">
    <property type="entry name" value="ALPHA/BETA-HYDROLASE"/>
    <property type="match status" value="1"/>
</dbReference>
<dbReference type="OrthoDB" id="10249433at2759"/>
<evidence type="ECO:0000313" key="3">
    <source>
        <dbReference type="EMBL" id="CAE7482370.1"/>
    </source>
</evidence>